<accession>A0A9X0AFY0</accession>
<gene>
    <name evidence="5" type="ORF">OCU04_008675</name>
</gene>
<dbReference type="Gene3D" id="3.40.50.720">
    <property type="entry name" value="NAD(P)-binding Rossmann-like Domain"/>
    <property type="match status" value="1"/>
</dbReference>
<dbReference type="GO" id="GO:0005634">
    <property type="term" value="C:nucleus"/>
    <property type="evidence" value="ECO:0007669"/>
    <property type="project" value="TreeGrafter"/>
</dbReference>
<dbReference type="Gene3D" id="3.90.25.10">
    <property type="entry name" value="UDP-galactose 4-epimerase, domain 1"/>
    <property type="match status" value="1"/>
</dbReference>
<dbReference type="AlphaFoldDB" id="A0A9X0AFY0"/>
<evidence type="ECO:0000256" key="2">
    <source>
        <dbReference type="ARBA" id="ARBA00022857"/>
    </source>
</evidence>
<organism evidence="5 6">
    <name type="scientific">Sclerotinia nivalis</name>
    <dbReference type="NCBI Taxonomy" id="352851"/>
    <lineage>
        <taxon>Eukaryota</taxon>
        <taxon>Fungi</taxon>
        <taxon>Dikarya</taxon>
        <taxon>Ascomycota</taxon>
        <taxon>Pezizomycotina</taxon>
        <taxon>Leotiomycetes</taxon>
        <taxon>Helotiales</taxon>
        <taxon>Sclerotiniaceae</taxon>
        <taxon>Sclerotinia</taxon>
    </lineage>
</organism>
<dbReference type="Proteomes" id="UP001152300">
    <property type="component" value="Unassembled WGS sequence"/>
</dbReference>
<dbReference type="EMBL" id="JAPEIS010000010">
    <property type="protein sequence ID" value="KAJ8062114.1"/>
    <property type="molecule type" value="Genomic_DNA"/>
</dbReference>
<reference evidence="5" key="1">
    <citation type="submission" date="2022-11" db="EMBL/GenBank/DDBJ databases">
        <title>Genome Resource of Sclerotinia nivalis Strain SnTB1, a Plant Pathogen Isolated from American Ginseng.</title>
        <authorList>
            <person name="Fan S."/>
        </authorList>
    </citation>
    <scope>NUCLEOTIDE SEQUENCE</scope>
    <source>
        <strain evidence="5">SnTB1</strain>
    </source>
</reference>
<proteinExistence type="inferred from homology"/>
<dbReference type="Pfam" id="PF05368">
    <property type="entry name" value="NmrA"/>
    <property type="match status" value="1"/>
</dbReference>
<keyword evidence="6" id="KW-1185">Reference proteome</keyword>
<evidence type="ECO:0000256" key="1">
    <source>
        <dbReference type="ARBA" id="ARBA00006328"/>
    </source>
</evidence>
<comment type="caution">
    <text evidence="5">The sequence shown here is derived from an EMBL/GenBank/DDBJ whole genome shotgun (WGS) entry which is preliminary data.</text>
</comment>
<dbReference type="InterPro" id="IPR036291">
    <property type="entry name" value="NAD(P)-bd_dom_sf"/>
</dbReference>
<comment type="similarity">
    <text evidence="1">Belongs to the NmrA-type oxidoreductase family.</text>
</comment>
<evidence type="ECO:0000259" key="4">
    <source>
        <dbReference type="Pfam" id="PF05368"/>
    </source>
</evidence>
<dbReference type="GO" id="GO:0016491">
    <property type="term" value="F:oxidoreductase activity"/>
    <property type="evidence" value="ECO:0007669"/>
    <property type="project" value="UniProtKB-KW"/>
</dbReference>
<dbReference type="SUPFAM" id="SSF51735">
    <property type="entry name" value="NAD(P)-binding Rossmann-fold domains"/>
    <property type="match status" value="1"/>
</dbReference>
<evidence type="ECO:0000256" key="3">
    <source>
        <dbReference type="ARBA" id="ARBA00023002"/>
    </source>
</evidence>
<keyword evidence="3" id="KW-0560">Oxidoreductase</keyword>
<evidence type="ECO:0000313" key="5">
    <source>
        <dbReference type="EMBL" id="KAJ8062114.1"/>
    </source>
</evidence>
<dbReference type="OrthoDB" id="3358371at2759"/>
<protein>
    <recommendedName>
        <fullName evidence="4">NmrA-like domain-containing protein</fullName>
    </recommendedName>
</protein>
<dbReference type="InterPro" id="IPR008030">
    <property type="entry name" value="NmrA-like"/>
</dbReference>
<name>A0A9X0AFY0_9HELO</name>
<feature type="domain" description="NmrA-like" evidence="4">
    <location>
        <begin position="8"/>
        <end position="271"/>
    </location>
</feature>
<dbReference type="PANTHER" id="PTHR42748">
    <property type="entry name" value="NITROGEN METABOLITE REPRESSION PROTEIN NMRA FAMILY MEMBER"/>
    <property type="match status" value="1"/>
</dbReference>
<keyword evidence="2" id="KW-0521">NADP</keyword>
<sequence>MSSVAHTTFIFSATGSQGGALCQQLRDLNWSVHATTRNLNSFEARTLKSRDVQLTQSDWDDTDALRVAMSGCKKLFLCLHPKLDDLDHERRQAEKIVKIAKEVGIKQVVASTSLGVAMLGTGIHITPDSFMAKHLVGKKGVEQAVIDGNFEHWTFLRPAFFMANFLEPKVHRYPEVRDKSTWTTSMTAEGKFALIDHINIAEVATAAFQDPDKFHGRAIGLASELLTIQQTLDRLGEVIHRPFKAIFMTDEEIMKQKDSNVFVNSQIAMRYMSDFIDMEELATIIPLTTFKQFLQREEDLVKKTYL</sequence>
<evidence type="ECO:0000313" key="6">
    <source>
        <dbReference type="Proteomes" id="UP001152300"/>
    </source>
</evidence>
<dbReference type="PANTHER" id="PTHR42748:SF30">
    <property type="entry name" value="NMRA-LIKE DOMAIN-CONTAINING PROTEIN"/>
    <property type="match status" value="1"/>
</dbReference>
<dbReference type="InterPro" id="IPR051164">
    <property type="entry name" value="NmrA-like_oxidored"/>
</dbReference>